<gene>
    <name evidence="2" type="ORF">ILEXP_LOCUS27183</name>
</gene>
<sequence length="205" mass="22703">MEIHRSDEFREKPNKVYVGGQMDHIDDCDVDLMLLIEMDDMASILGYAPYIGYYYRILGMDLHKGIVHMISDEKVLDIEYNLNQNRIAQVYFHHVDGIKLMENHHVDGDVSVDKGKMVASECDELDSEYQPNSESRGLVLLHYQKETKLKGAKLEEVGWSQVAVSQVGGSQIAISQPGGSQTAVIQGGGSQATVSQAGGSQVVMK</sequence>
<evidence type="ECO:0000313" key="3">
    <source>
        <dbReference type="Proteomes" id="UP001642360"/>
    </source>
</evidence>
<feature type="domain" description="PB1-like" evidence="1">
    <location>
        <begin position="2"/>
        <end position="94"/>
    </location>
</feature>
<organism evidence="2 3">
    <name type="scientific">Ilex paraguariensis</name>
    <name type="common">yerba mate</name>
    <dbReference type="NCBI Taxonomy" id="185542"/>
    <lineage>
        <taxon>Eukaryota</taxon>
        <taxon>Viridiplantae</taxon>
        <taxon>Streptophyta</taxon>
        <taxon>Embryophyta</taxon>
        <taxon>Tracheophyta</taxon>
        <taxon>Spermatophyta</taxon>
        <taxon>Magnoliopsida</taxon>
        <taxon>eudicotyledons</taxon>
        <taxon>Gunneridae</taxon>
        <taxon>Pentapetalae</taxon>
        <taxon>asterids</taxon>
        <taxon>campanulids</taxon>
        <taxon>Aquifoliales</taxon>
        <taxon>Aquifoliaceae</taxon>
        <taxon>Ilex</taxon>
    </lineage>
</organism>
<dbReference type="InterPro" id="IPR058594">
    <property type="entry name" value="PB1-like_dom_pln"/>
</dbReference>
<dbReference type="AlphaFoldDB" id="A0ABC8SN12"/>
<comment type="caution">
    <text evidence="2">The sequence shown here is derived from an EMBL/GenBank/DDBJ whole genome shotgun (WGS) entry which is preliminary data.</text>
</comment>
<dbReference type="Proteomes" id="UP001642360">
    <property type="component" value="Unassembled WGS sequence"/>
</dbReference>
<evidence type="ECO:0000313" key="2">
    <source>
        <dbReference type="EMBL" id="CAK9158539.1"/>
    </source>
</evidence>
<keyword evidence="3" id="KW-1185">Reference proteome</keyword>
<reference evidence="2 3" key="1">
    <citation type="submission" date="2024-02" db="EMBL/GenBank/DDBJ databases">
        <authorList>
            <person name="Vignale AGUSTIN F."/>
            <person name="Sosa J E."/>
            <person name="Modenutti C."/>
        </authorList>
    </citation>
    <scope>NUCLEOTIDE SEQUENCE [LARGE SCALE GENOMIC DNA]</scope>
</reference>
<evidence type="ECO:0000259" key="1">
    <source>
        <dbReference type="Pfam" id="PF26130"/>
    </source>
</evidence>
<name>A0ABC8SN12_9AQUA</name>
<accession>A0ABC8SN12</accession>
<dbReference type="Pfam" id="PF26130">
    <property type="entry name" value="PB1-like"/>
    <property type="match status" value="1"/>
</dbReference>
<proteinExistence type="predicted"/>
<dbReference type="EMBL" id="CAUOFW020003192">
    <property type="protein sequence ID" value="CAK9158539.1"/>
    <property type="molecule type" value="Genomic_DNA"/>
</dbReference>
<protein>
    <recommendedName>
        <fullName evidence="1">PB1-like domain-containing protein</fullName>
    </recommendedName>
</protein>